<evidence type="ECO:0000313" key="3">
    <source>
        <dbReference type="Proteomes" id="UP000291084"/>
    </source>
</evidence>
<feature type="region of interest" description="Disordered" evidence="1">
    <location>
        <begin position="51"/>
        <end position="98"/>
    </location>
</feature>
<proteinExistence type="predicted"/>
<reference evidence="2 3" key="1">
    <citation type="journal article" date="2015" name="Sci. Rep.">
        <title>The power of single molecule real-time sequencing technology in the de novo assembly of a eukaryotic genome.</title>
        <authorList>
            <person name="Sakai H."/>
            <person name="Naito K."/>
            <person name="Ogiso-Tanaka E."/>
            <person name="Takahashi Y."/>
            <person name="Iseki K."/>
            <person name="Muto C."/>
            <person name="Satou K."/>
            <person name="Teruya K."/>
            <person name="Shiroma A."/>
            <person name="Shimoji M."/>
            <person name="Hirano T."/>
            <person name="Itoh T."/>
            <person name="Kaga A."/>
            <person name="Tomooka N."/>
        </authorList>
    </citation>
    <scope>NUCLEOTIDE SEQUENCE [LARGE SCALE GENOMIC DNA]</scope>
    <source>
        <strain evidence="3">cv. Shumari</strain>
    </source>
</reference>
<keyword evidence="3" id="KW-1185">Reference proteome</keyword>
<name>A0A0S3RMP8_PHAAN</name>
<organism evidence="2 3">
    <name type="scientific">Vigna angularis var. angularis</name>
    <dbReference type="NCBI Taxonomy" id="157739"/>
    <lineage>
        <taxon>Eukaryota</taxon>
        <taxon>Viridiplantae</taxon>
        <taxon>Streptophyta</taxon>
        <taxon>Embryophyta</taxon>
        <taxon>Tracheophyta</taxon>
        <taxon>Spermatophyta</taxon>
        <taxon>Magnoliopsida</taxon>
        <taxon>eudicotyledons</taxon>
        <taxon>Gunneridae</taxon>
        <taxon>Pentapetalae</taxon>
        <taxon>rosids</taxon>
        <taxon>fabids</taxon>
        <taxon>Fabales</taxon>
        <taxon>Fabaceae</taxon>
        <taxon>Papilionoideae</taxon>
        <taxon>50 kb inversion clade</taxon>
        <taxon>NPAAA clade</taxon>
        <taxon>indigoferoid/millettioid clade</taxon>
        <taxon>Phaseoleae</taxon>
        <taxon>Vigna</taxon>
    </lineage>
</organism>
<evidence type="ECO:0000256" key="1">
    <source>
        <dbReference type="SAM" id="MobiDB-lite"/>
    </source>
</evidence>
<dbReference type="EMBL" id="AP015036">
    <property type="protein sequence ID" value="BAT81809.1"/>
    <property type="molecule type" value="Genomic_DNA"/>
</dbReference>
<evidence type="ECO:0000313" key="2">
    <source>
        <dbReference type="EMBL" id="BAT81809.1"/>
    </source>
</evidence>
<feature type="compositionally biased region" description="Basic residues" evidence="1">
    <location>
        <begin position="87"/>
        <end position="98"/>
    </location>
</feature>
<accession>A0A0S3RMP8</accession>
<protein>
    <submittedName>
        <fullName evidence="2">Uncharacterized protein</fullName>
    </submittedName>
</protein>
<gene>
    <name evidence="2" type="primary">Vigan.03G169400</name>
    <name evidence="2" type="ORF">VIGAN_03169400</name>
</gene>
<dbReference type="Proteomes" id="UP000291084">
    <property type="component" value="Chromosome 3"/>
</dbReference>
<dbReference type="AlphaFoldDB" id="A0A0S3RMP8"/>
<sequence>MRFPETEIHSAAVTLSALIPSSVLDQGASAIPIATRASSNPRWAAIAAHTATERASRLGHRSSPLVPAKPNQTQRKEESLPDVGRIRTNKRRRELRQN</sequence>